<keyword evidence="2" id="KW-1185">Reference proteome</keyword>
<evidence type="ECO:0000313" key="2">
    <source>
        <dbReference type="Proteomes" id="UP000823775"/>
    </source>
</evidence>
<name>A0ABS8UTV0_DATST</name>
<sequence>MVTKPGRGALCGDHQVIDKMWHREGKKDAMLLVMMKQMELLTNYMKGFHARCNQENHEYDYAYYGNQGWNNARSVDTSSQGSNESIPPHIEKNDIFEWEIEEEVVGELIADVFFKGEELEEVHHVGQASMPTNTPQVRFRLEGMEEFYLAFKEKRVIHAEAQFDIESFKTACPYIYHQTGTRDWGPFTIPVDLYLPELVWEFYASYRARQQLMKRRGRTEAFSCLTSVCLRLMPSMNTSKVPIEVFILLACLMDHVHINVEEIIVDQFKWKAKQQATAFPFPNLVFDVLESKVGSLKQEVAALSAPSSIAQPNPCEPEVIPEAPRSPPDDWWVGYNSGVATTSYYELDTLPDNWVVQGPGKPLSLPPDPHQPTAEETASWQFDAATYTWKPRPNH</sequence>
<dbReference type="EMBL" id="JACEIK010002667">
    <property type="protein sequence ID" value="MCD9638308.1"/>
    <property type="molecule type" value="Genomic_DNA"/>
</dbReference>
<gene>
    <name evidence="1" type="ORF">HAX54_022183</name>
</gene>
<proteinExistence type="predicted"/>
<comment type="caution">
    <text evidence="1">The sequence shown here is derived from an EMBL/GenBank/DDBJ whole genome shotgun (WGS) entry which is preliminary data.</text>
</comment>
<organism evidence="1 2">
    <name type="scientific">Datura stramonium</name>
    <name type="common">Jimsonweed</name>
    <name type="synonym">Common thornapple</name>
    <dbReference type="NCBI Taxonomy" id="4076"/>
    <lineage>
        <taxon>Eukaryota</taxon>
        <taxon>Viridiplantae</taxon>
        <taxon>Streptophyta</taxon>
        <taxon>Embryophyta</taxon>
        <taxon>Tracheophyta</taxon>
        <taxon>Spermatophyta</taxon>
        <taxon>Magnoliopsida</taxon>
        <taxon>eudicotyledons</taxon>
        <taxon>Gunneridae</taxon>
        <taxon>Pentapetalae</taxon>
        <taxon>asterids</taxon>
        <taxon>lamiids</taxon>
        <taxon>Solanales</taxon>
        <taxon>Solanaceae</taxon>
        <taxon>Solanoideae</taxon>
        <taxon>Datureae</taxon>
        <taxon>Datura</taxon>
    </lineage>
</organism>
<accession>A0ABS8UTV0</accession>
<reference evidence="1 2" key="1">
    <citation type="journal article" date="2021" name="BMC Genomics">
        <title>Datura genome reveals duplications of psychoactive alkaloid biosynthetic genes and high mutation rate following tissue culture.</title>
        <authorList>
            <person name="Rajewski A."/>
            <person name="Carter-House D."/>
            <person name="Stajich J."/>
            <person name="Litt A."/>
        </authorList>
    </citation>
    <scope>NUCLEOTIDE SEQUENCE [LARGE SCALE GENOMIC DNA]</scope>
    <source>
        <strain evidence="1">AR-01</strain>
    </source>
</reference>
<dbReference type="Proteomes" id="UP000823775">
    <property type="component" value="Unassembled WGS sequence"/>
</dbReference>
<evidence type="ECO:0000313" key="1">
    <source>
        <dbReference type="EMBL" id="MCD9638308.1"/>
    </source>
</evidence>
<protein>
    <submittedName>
        <fullName evidence="1">Uncharacterized protein</fullName>
    </submittedName>
</protein>